<keyword evidence="14" id="KW-0378">Hydrolase</keyword>
<dbReference type="Gene3D" id="3.90.1640.10">
    <property type="entry name" value="inorganic pyrophosphatase (n-terminal core)"/>
    <property type="match status" value="1"/>
</dbReference>
<dbReference type="PROSITE" id="PS51371">
    <property type="entry name" value="CBS"/>
    <property type="match status" value="2"/>
</dbReference>
<feature type="domain" description="CBS" evidence="13">
    <location>
        <begin position="361"/>
        <end position="421"/>
    </location>
</feature>
<protein>
    <submittedName>
        <fullName evidence="14">tRNA nucleotidyltransferase (CCA-adding enzyme)</fullName>
        <ecNumber evidence="14">2.7.7.72</ecNumber>
        <ecNumber evidence="14">3.1.3.-</ecNumber>
        <ecNumber evidence="14">3.1.4.-</ecNumber>
    </submittedName>
</protein>
<dbReference type="Gene3D" id="3.10.580.10">
    <property type="entry name" value="CBS-domain"/>
    <property type="match status" value="1"/>
</dbReference>
<dbReference type="InterPro" id="IPR052390">
    <property type="entry name" value="tRNA_nt/polyA_polymerase"/>
</dbReference>
<comment type="caution">
    <text evidence="14">The sequence shown here is derived from an EMBL/GenBank/DDBJ whole genome shotgun (WGS) entry which is preliminary data.</text>
</comment>
<keyword evidence="3" id="KW-0820">tRNA-binding</keyword>
<evidence type="ECO:0000256" key="5">
    <source>
        <dbReference type="ARBA" id="ARBA00022694"/>
    </source>
</evidence>
<dbReference type="SMART" id="SM00116">
    <property type="entry name" value="CBS"/>
    <property type="match status" value="2"/>
</dbReference>
<keyword evidence="9" id="KW-0460">Magnesium</keyword>
<evidence type="ECO:0000256" key="2">
    <source>
        <dbReference type="ARBA" id="ARBA00007265"/>
    </source>
</evidence>
<accession>A0ABS2T040</accession>
<dbReference type="PANTHER" id="PTHR47788:SF1">
    <property type="entry name" value="A-ADDING TRNA NUCLEOTIDYLTRANSFERASE"/>
    <property type="match status" value="1"/>
</dbReference>
<dbReference type="CDD" id="cd05398">
    <property type="entry name" value="NT_ClassII-CCAase"/>
    <property type="match status" value="1"/>
</dbReference>
<evidence type="ECO:0000256" key="9">
    <source>
        <dbReference type="ARBA" id="ARBA00022842"/>
    </source>
</evidence>
<keyword evidence="7" id="KW-0479">Metal-binding</keyword>
<evidence type="ECO:0000313" key="14">
    <source>
        <dbReference type="EMBL" id="MBM7840390.1"/>
    </source>
</evidence>
<evidence type="ECO:0000256" key="12">
    <source>
        <dbReference type="RuleBase" id="RU003953"/>
    </source>
</evidence>
<dbReference type="GO" id="GO:0016787">
    <property type="term" value="F:hydrolase activity"/>
    <property type="evidence" value="ECO:0007669"/>
    <property type="project" value="UniProtKB-KW"/>
</dbReference>
<evidence type="ECO:0000256" key="11">
    <source>
        <dbReference type="PROSITE-ProRule" id="PRU00703"/>
    </source>
</evidence>
<evidence type="ECO:0000256" key="6">
    <source>
        <dbReference type="ARBA" id="ARBA00022695"/>
    </source>
</evidence>
<feature type="domain" description="CBS" evidence="13">
    <location>
        <begin position="298"/>
        <end position="357"/>
    </location>
</feature>
<evidence type="ECO:0000256" key="10">
    <source>
        <dbReference type="ARBA" id="ARBA00022884"/>
    </source>
</evidence>
<dbReference type="Gene3D" id="1.10.3090.10">
    <property type="entry name" value="cca-adding enzyme, domain 2"/>
    <property type="match status" value="1"/>
</dbReference>
<dbReference type="SUPFAM" id="SSF64182">
    <property type="entry name" value="DHH phosphoesterases"/>
    <property type="match status" value="1"/>
</dbReference>
<evidence type="ECO:0000256" key="4">
    <source>
        <dbReference type="ARBA" id="ARBA00022679"/>
    </source>
</evidence>
<keyword evidence="11" id="KW-0129">CBS domain</keyword>
<sequence>MEIILSHQNLDFDGLASIVAAKKLNPSAVAAIAFTQSPDVQAYLDLYIDSFPLVNYKQVNWETVKSILFVDTSSTKRAGIDHLVHKDVHMEYLDHHTQAEAGANITLFVSKLRSKNIDISPMEATLFGLGLYSDTGCFSFPTTHAADLQAAAYLLEKGMDLTIVTSYLHQPVAKNPLFKPLLSALKVKTINGQSIGISTCVHPTYVAGVSAVVEELHSLYQLDATIICCQLSKHTYIIGRARPSVIDLNQLFALFEGGGHPQAASAQIKNQQLDIVYQQLQTALPNHIISDPLVTTIMTWPVQTVYDTDLIEEAWTQLLKNGHSSFPVVDELQTMVGIISKADLIKAKQLGHEHSPIKAVMKTKVITLTQTDTIKMAHEKLAYHHIGRLPVIDEKNKVVGIVTRTNLIQQSFFEPSLVPPTTIEAYFGSTYQLLKSIGFIADELRQSVFLVGGVVRDLFMQKKHTDLDLTVEGDAIAFAEELAVRFGGSVKAYHSFFSATWSTPSGKEIDVASCRKEYYKSPGALPDVHKTSIYEDLARRDFTINAVALFINQSRFGELVDLYNGQEDINSRHIRILHPLSFVEDPTRIFRAVRFSLRLAFTLDLNTRKAAKAVGSAIKQISPQRVLQELTKYENEDMLLAGFQALEDLDVWHSLFQKRLTAKATQFMQSLEKHHLKTAPYFLLAFAYKTNCLNEVSRFFITKKDQQLLKEINAIIEHHYTADSLNQMHLIFKTFSDDALLFYGLANSAEKKLIISYLEKRSHLDPLLTGNDLIELGYQPGPHFSEWLVDIEGMQLEGQIRSKEDAIAWLNSLT</sequence>
<dbReference type="SUPFAM" id="SSF81891">
    <property type="entry name" value="Poly A polymerase C-terminal region-like"/>
    <property type="match status" value="1"/>
</dbReference>
<dbReference type="EMBL" id="JAFBCV010000013">
    <property type="protein sequence ID" value="MBM7840390.1"/>
    <property type="molecule type" value="Genomic_DNA"/>
</dbReference>
<dbReference type="SUPFAM" id="SSF81301">
    <property type="entry name" value="Nucleotidyltransferase"/>
    <property type="match status" value="1"/>
</dbReference>
<dbReference type="Pfam" id="PF01743">
    <property type="entry name" value="PolyA_pol"/>
    <property type="match status" value="1"/>
</dbReference>
<keyword evidence="4 12" id="KW-0808">Transferase</keyword>
<evidence type="ECO:0000256" key="8">
    <source>
        <dbReference type="ARBA" id="ARBA00022741"/>
    </source>
</evidence>
<dbReference type="Gene3D" id="3.10.310.30">
    <property type="match status" value="1"/>
</dbReference>
<evidence type="ECO:0000256" key="7">
    <source>
        <dbReference type="ARBA" id="ARBA00022723"/>
    </source>
</evidence>
<keyword evidence="5" id="KW-0819">tRNA processing</keyword>
<evidence type="ECO:0000256" key="1">
    <source>
        <dbReference type="ARBA" id="ARBA00001946"/>
    </source>
</evidence>
<dbReference type="SUPFAM" id="SSF54631">
    <property type="entry name" value="CBS-domain pair"/>
    <property type="match status" value="1"/>
</dbReference>
<dbReference type="GO" id="GO:0004810">
    <property type="term" value="F:CCA tRNA nucleotidyltransferase activity"/>
    <property type="evidence" value="ECO:0007669"/>
    <property type="project" value="UniProtKB-EC"/>
</dbReference>
<gene>
    <name evidence="14" type="ORF">JOC54_003671</name>
</gene>
<dbReference type="PANTHER" id="PTHR47788">
    <property type="entry name" value="POLYA POLYMERASE"/>
    <property type="match status" value="1"/>
</dbReference>
<keyword evidence="10 12" id="KW-0694">RNA-binding</keyword>
<dbReference type="EC" id="2.7.7.72" evidence="14"/>
<evidence type="ECO:0000313" key="15">
    <source>
        <dbReference type="Proteomes" id="UP001179280"/>
    </source>
</evidence>
<dbReference type="EC" id="3.1.3.-" evidence="14"/>
<dbReference type="Pfam" id="PF00571">
    <property type="entry name" value="CBS"/>
    <property type="match status" value="2"/>
</dbReference>
<proteinExistence type="inferred from homology"/>
<keyword evidence="8" id="KW-0547">Nucleotide-binding</keyword>
<comment type="cofactor">
    <cofactor evidence="1">
        <name>Mg(2+)</name>
        <dbReference type="ChEBI" id="CHEBI:18420"/>
    </cofactor>
</comment>
<organism evidence="14 15">
    <name type="scientific">Shouchella xiaoxiensis</name>
    <dbReference type="NCBI Taxonomy" id="766895"/>
    <lineage>
        <taxon>Bacteria</taxon>
        <taxon>Bacillati</taxon>
        <taxon>Bacillota</taxon>
        <taxon>Bacilli</taxon>
        <taxon>Bacillales</taxon>
        <taxon>Bacillaceae</taxon>
        <taxon>Shouchella</taxon>
    </lineage>
</organism>
<dbReference type="InterPro" id="IPR043519">
    <property type="entry name" value="NT_sf"/>
</dbReference>
<dbReference type="InterPro" id="IPR038763">
    <property type="entry name" value="DHH_sf"/>
</dbReference>
<dbReference type="EC" id="3.1.4.-" evidence="14"/>
<evidence type="ECO:0000259" key="13">
    <source>
        <dbReference type="PROSITE" id="PS51371"/>
    </source>
</evidence>
<reference evidence="14" key="1">
    <citation type="submission" date="2021-01" db="EMBL/GenBank/DDBJ databases">
        <title>Genomic Encyclopedia of Type Strains, Phase IV (KMG-IV): sequencing the most valuable type-strain genomes for metagenomic binning, comparative biology and taxonomic classification.</title>
        <authorList>
            <person name="Goeker M."/>
        </authorList>
    </citation>
    <scope>NUCLEOTIDE SEQUENCE</scope>
    <source>
        <strain evidence="14">DSM 21943</strain>
    </source>
</reference>
<dbReference type="InterPro" id="IPR002646">
    <property type="entry name" value="PolA_pol_head_dom"/>
</dbReference>
<comment type="similarity">
    <text evidence="2 12">Belongs to the tRNA nucleotidyltransferase/poly(A) polymerase family.</text>
</comment>
<dbReference type="RefSeq" id="WP_204467953.1">
    <property type="nucleotide sequence ID" value="NZ_JAFBCV010000013.1"/>
</dbReference>
<evidence type="ECO:0000256" key="3">
    <source>
        <dbReference type="ARBA" id="ARBA00022555"/>
    </source>
</evidence>
<keyword evidence="6 14" id="KW-0548">Nucleotidyltransferase</keyword>
<dbReference type="Gene3D" id="3.30.460.10">
    <property type="entry name" value="Beta Polymerase, domain 2"/>
    <property type="match status" value="1"/>
</dbReference>
<dbReference type="InterPro" id="IPR046342">
    <property type="entry name" value="CBS_dom_sf"/>
</dbReference>
<name>A0ABS2T040_9BACI</name>
<keyword evidence="15" id="KW-1185">Reference proteome</keyword>
<dbReference type="Proteomes" id="UP001179280">
    <property type="component" value="Unassembled WGS sequence"/>
</dbReference>
<dbReference type="InterPro" id="IPR000644">
    <property type="entry name" value="CBS_dom"/>
</dbReference>